<dbReference type="PROSITE" id="PS50003">
    <property type="entry name" value="PH_DOMAIN"/>
    <property type="match status" value="1"/>
</dbReference>
<evidence type="ECO:0000313" key="2">
    <source>
        <dbReference type="EMBL" id="CAI8015310.1"/>
    </source>
</evidence>
<dbReference type="EMBL" id="CASHTH010001433">
    <property type="protein sequence ID" value="CAI8015310.1"/>
    <property type="molecule type" value="Genomic_DNA"/>
</dbReference>
<evidence type="ECO:0000313" key="3">
    <source>
        <dbReference type="Proteomes" id="UP001174909"/>
    </source>
</evidence>
<dbReference type="AlphaFoldDB" id="A0AA35WI92"/>
<evidence type="ECO:0000259" key="1">
    <source>
        <dbReference type="PROSITE" id="PS50003"/>
    </source>
</evidence>
<organism evidence="2 3">
    <name type="scientific">Geodia barretti</name>
    <name type="common">Barrett's horny sponge</name>
    <dbReference type="NCBI Taxonomy" id="519541"/>
    <lineage>
        <taxon>Eukaryota</taxon>
        <taxon>Metazoa</taxon>
        <taxon>Porifera</taxon>
        <taxon>Demospongiae</taxon>
        <taxon>Heteroscleromorpha</taxon>
        <taxon>Tetractinellida</taxon>
        <taxon>Astrophorina</taxon>
        <taxon>Geodiidae</taxon>
        <taxon>Geodia</taxon>
    </lineage>
</organism>
<feature type="domain" description="PH" evidence="1">
    <location>
        <begin position="36"/>
        <end position="149"/>
    </location>
</feature>
<dbReference type="InterPro" id="IPR011993">
    <property type="entry name" value="PH-like_dom_sf"/>
</dbReference>
<reference evidence="2" key="1">
    <citation type="submission" date="2023-03" db="EMBL/GenBank/DDBJ databases">
        <authorList>
            <person name="Steffen K."/>
            <person name="Cardenas P."/>
        </authorList>
    </citation>
    <scope>NUCLEOTIDE SEQUENCE</scope>
</reference>
<protein>
    <recommendedName>
        <fullName evidence="1">PH domain-containing protein</fullName>
    </recommendedName>
</protein>
<proteinExistence type="predicted"/>
<dbReference type="Pfam" id="PF00169">
    <property type="entry name" value="PH"/>
    <property type="match status" value="1"/>
</dbReference>
<dbReference type="Gene3D" id="2.30.29.30">
    <property type="entry name" value="Pleckstrin-homology domain (PH domain)/Phosphotyrosine-binding domain (PTB)"/>
    <property type="match status" value="1"/>
</dbReference>
<dbReference type="SUPFAM" id="SSF50729">
    <property type="entry name" value="PH domain-like"/>
    <property type="match status" value="1"/>
</dbReference>
<dbReference type="InterPro" id="IPR001849">
    <property type="entry name" value="PH_domain"/>
</dbReference>
<comment type="caution">
    <text evidence="2">The sequence shown here is derived from an EMBL/GenBank/DDBJ whole genome shotgun (WGS) entry which is preliminary data.</text>
</comment>
<dbReference type="CDD" id="cd00821">
    <property type="entry name" value="PH"/>
    <property type="match status" value="1"/>
</dbReference>
<sequence>MSSLSSTVMASSEHTIARSAKHQRTVEAFDAASSPHPIVVGHMCKQDKSGHSFSKRYFALYEGGLLVYYTHKREFEDDVKKRKGMPLHCTLVKLDGLYLTRPKALFRGIRHSFTLHTPESSNHRQEFILVCQTKKDMRIWVEQLQSQNTSLTQSVIPHKTPCYIQRMRLQHTSLQSVLSVDNMDSAWLSTGSYNPGDVALIFNADSPSILSTDSNHSEELTEI</sequence>
<accession>A0AA35WI92</accession>
<gene>
    <name evidence="2" type="ORF">GBAR_LOCUS9495</name>
</gene>
<dbReference type="Proteomes" id="UP001174909">
    <property type="component" value="Unassembled WGS sequence"/>
</dbReference>
<keyword evidence="3" id="KW-1185">Reference proteome</keyword>
<name>A0AA35WI92_GEOBA</name>
<dbReference type="SMART" id="SM00233">
    <property type="entry name" value="PH"/>
    <property type="match status" value="1"/>
</dbReference>